<dbReference type="Gene3D" id="3.40.50.2020">
    <property type="match status" value="1"/>
</dbReference>
<comment type="caution">
    <text evidence="4">The sequence shown here is derived from an EMBL/GenBank/DDBJ whole genome shotgun (WGS) entry which is preliminary data.</text>
</comment>
<dbReference type="InterPro" id="IPR044005">
    <property type="entry name" value="DZR_2"/>
</dbReference>
<organism evidence="4 5">
    <name type="scientific">Lancefieldella parvula</name>
    <dbReference type="NCBI Taxonomy" id="1382"/>
    <lineage>
        <taxon>Bacteria</taxon>
        <taxon>Bacillati</taxon>
        <taxon>Actinomycetota</taxon>
        <taxon>Coriobacteriia</taxon>
        <taxon>Coriobacteriales</taxon>
        <taxon>Atopobiaceae</taxon>
        <taxon>Lancefieldella</taxon>
    </lineage>
</organism>
<dbReference type="Pfam" id="PF18912">
    <property type="entry name" value="DZR_2"/>
    <property type="match status" value="1"/>
</dbReference>
<gene>
    <name evidence="4" type="ORF">HXK23_00960</name>
</gene>
<evidence type="ECO:0000259" key="3">
    <source>
        <dbReference type="Pfam" id="PF18912"/>
    </source>
</evidence>
<comment type="similarity">
    <text evidence="1">Belongs to the ComF/GntX family.</text>
</comment>
<evidence type="ECO:0000313" key="5">
    <source>
        <dbReference type="Proteomes" id="UP000772566"/>
    </source>
</evidence>
<dbReference type="InterPro" id="IPR029057">
    <property type="entry name" value="PRTase-like"/>
</dbReference>
<dbReference type="PANTHER" id="PTHR47505">
    <property type="entry name" value="DNA UTILIZATION PROTEIN YHGH"/>
    <property type="match status" value="1"/>
</dbReference>
<dbReference type="InterPro" id="IPR018527">
    <property type="entry name" value="Rubredoxin_Fe_BS"/>
</dbReference>
<reference evidence="4" key="1">
    <citation type="submission" date="2020-04" db="EMBL/GenBank/DDBJ databases">
        <title>Deep metagenomics examines the oral microbiome during advanced dental caries in children, revealing novel taxa and co-occurrences with host molecules.</title>
        <authorList>
            <person name="Baker J.L."/>
            <person name="Morton J.T."/>
            <person name="Dinis M."/>
            <person name="Alvarez R."/>
            <person name="Tran N.C."/>
            <person name="Knight R."/>
            <person name="Edlund A."/>
        </authorList>
    </citation>
    <scope>NUCLEOTIDE SEQUENCE</scope>
    <source>
        <strain evidence="4">JCVI_22A_bin.2</strain>
    </source>
</reference>
<protein>
    <submittedName>
        <fullName evidence="4">ComF family protein</fullName>
    </submittedName>
</protein>
<dbReference type="SUPFAM" id="SSF53271">
    <property type="entry name" value="PRTase-like"/>
    <property type="match status" value="1"/>
</dbReference>
<evidence type="ECO:0000313" key="4">
    <source>
        <dbReference type="EMBL" id="MBF4808788.1"/>
    </source>
</evidence>
<dbReference type="AlphaFoldDB" id="A0A930YP80"/>
<dbReference type="Proteomes" id="UP000772566">
    <property type="component" value="Unassembled WGS sequence"/>
</dbReference>
<dbReference type="InterPro" id="IPR051910">
    <property type="entry name" value="ComF/GntX_DNA_util-trans"/>
</dbReference>
<keyword evidence="2" id="KW-0479">Metal-binding</keyword>
<name>A0A930YP80_9ACTN</name>
<dbReference type="CDD" id="cd06223">
    <property type="entry name" value="PRTases_typeI"/>
    <property type="match status" value="1"/>
</dbReference>
<feature type="domain" description="Double zinc ribbon" evidence="3">
    <location>
        <begin position="15"/>
        <end position="65"/>
    </location>
</feature>
<proteinExistence type="inferred from homology"/>
<accession>A0A930YP80</accession>
<dbReference type="PROSITE" id="PS00202">
    <property type="entry name" value="RUBREDOXIN"/>
    <property type="match status" value="1"/>
</dbReference>
<dbReference type="GO" id="GO:0046872">
    <property type="term" value="F:metal ion binding"/>
    <property type="evidence" value="ECO:0007669"/>
    <property type="project" value="UniProtKB-KW"/>
</dbReference>
<evidence type="ECO:0000256" key="2">
    <source>
        <dbReference type="ARBA" id="ARBA00022723"/>
    </source>
</evidence>
<evidence type="ECO:0000256" key="1">
    <source>
        <dbReference type="ARBA" id="ARBA00008007"/>
    </source>
</evidence>
<dbReference type="PANTHER" id="PTHR47505:SF1">
    <property type="entry name" value="DNA UTILIZATION PROTEIN YHGH"/>
    <property type="match status" value="1"/>
</dbReference>
<dbReference type="InterPro" id="IPR000836">
    <property type="entry name" value="PRTase_dom"/>
</dbReference>
<dbReference type="EMBL" id="JABZGT010000024">
    <property type="protein sequence ID" value="MBF4808788.1"/>
    <property type="molecule type" value="Genomic_DNA"/>
</dbReference>
<sequence>MPPTSIFAATANSTLELLAPTRCVVCEKPGQLLCDECREKLPWISQQWACPNCGAPYGKLVCSECADKKKRPVQWESRAVICAMGFKGPPARLILTLKDGHELRLAPVIAAAMLCALEEASAWKARDGTSRFDSSKIDGVSFIPATAEAYARRGFDHMELVAQSFCQLTGLPLYDVLIRPHAKDQRTLSSAQRQINLKGSIACTVPVNQSNILLLDDVVTTGASIREATRVLCAAGVHSVTVGALARVW</sequence>